<proteinExistence type="predicted"/>
<sequence>METAAQAQRLLELGCDTGQGFHLGRPQLAPQITVLLMARTS</sequence>
<dbReference type="EMBL" id="CP073721">
    <property type="protein sequence ID" value="UWZ40377.1"/>
    <property type="molecule type" value="Genomic_DNA"/>
</dbReference>
<protein>
    <recommendedName>
        <fullName evidence="1">EAL domain-containing protein</fullName>
    </recommendedName>
</protein>
<dbReference type="Proteomes" id="UP001058271">
    <property type="component" value="Chromosome"/>
</dbReference>
<evidence type="ECO:0000313" key="2">
    <source>
        <dbReference type="EMBL" id="UWZ40377.1"/>
    </source>
</evidence>
<dbReference type="SUPFAM" id="SSF141868">
    <property type="entry name" value="EAL domain-like"/>
    <property type="match status" value="1"/>
</dbReference>
<reference evidence="2" key="1">
    <citation type="submission" date="2021-04" db="EMBL/GenBank/DDBJ databases">
        <title>Biosynthetic gene clusters of Dactylosporangioum roseum.</title>
        <authorList>
            <person name="Hartkoorn R.C."/>
            <person name="Beaudoing E."/>
            <person name="Hot D."/>
            <person name="Moureu S."/>
        </authorList>
    </citation>
    <scope>NUCLEOTIDE SEQUENCE</scope>
    <source>
        <strain evidence="2">NRRL B-16295</strain>
    </source>
</reference>
<gene>
    <name evidence="2" type="ORF">Drose_14595</name>
</gene>
<accession>A0ABY5ZI08</accession>
<evidence type="ECO:0000259" key="1">
    <source>
        <dbReference type="PROSITE" id="PS50883"/>
    </source>
</evidence>
<name>A0ABY5ZI08_9ACTN</name>
<dbReference type="InterPro" id="IPR001633">
    <property type="entry name" value="EAL_dom"/>
</dbReference>
<keyword evidence="3" id="KW-1185">Reference proteome</keyword>
<feature type="domain" description="EAL" evidence="1">
    <location>
        <begin position="1"/>
        <end position="40"/>
    </location>
</feature>
<dbReference type="PROSITE" id="PS50883">
    <property type="entry name" value="EAL"/>
    <property type="match status" value="1"/>
</dbReference>
<organism evidence="2 3">
    <name type="scientific">Dactylosporangium roseum</name>
    <dbReference type="NCBI Taxonomy" id="47989"/>
    <lineage>
        <taxon>Bacteria</taxon>
        <taxon>Bacillati</taxon>
        <taxon>Actinomycetota</taxon>
        <taxon>Actinomycetes</taxon>
        <taxon>Micromonosporales</taxon>
        <taxon>Micromonosporaceae</taxon>
        <taxon>Dactylosporangium</taxon>
    </lineage>
</organism>
<dbReference type="InterPro" id="IPR035919">
    <property type="entry name" value="EAL_sf"/>
</dbReference>
<evidence type="ECO:0000313" key="3">
    <source>
        <dbReference type="Proteomes" id="UP001058271"/>
    </source>
</evidence>
<dbReference type="Gene3D" id="3.20.20.450">
    <property type="entry name" value="EAL domain"/>
    <property type="match status" value="1"/>
</dbReference>